<gene>
    <name evidence="1" type="ORF">MICPUN_59949</name>
</gene>
<dbReference type="GeneID" id="8245177"/>
<dbReference type="OMA" id="YANTFNA"/>
<dbReference type="OrthoDB" id="496559at2759"/>
<proteinExistence type="predicted"/>
<dbReference type="KEGG" id="mis:MICPUN_59949"/>
<dbReference type="Proteomes" id="UP000002009">
    <property type="component" value="Chromosome 7"/>
</dbReference>
<reference evidence="1 2" key="1">
    <citation type="journal article" date="2009" name="Science">
        <title>Green evolution and dynamic adaptations revealed by genomes of the marine picoeukaryotes Micromonas.</title>
        <authorList>
            <person name="Worden A.Z."/>
            <person name="Lee J.H."/>
            <person name="Mock T."/>
            <person name="Rouze P."/>
            <person name="Simmons M.P."/>
            <person name="Aerts A.L."/>
            <person name="Allen A.E."/>
            <person name="Cuvelier M.L."/>
            <person name="Derelle E."/>
            <person name="Everett M.V."/>
            <person name="Foulon E."/>
            <person name="Grimwood J."/>
            <person name="Gundlach H."/>
            <person name="Henrissat B."/>
            <person name="Napoli C."/>
            <person name="McDonald S.M."/>
            <person name="Parker M.S."/>
            <person name="Rombauts S."/>
            <person name="Salamov A."/>
            <person name="Von Dassow P."/>
            <person name="Badger J.H."/>
            <person name="Coutinho P.M."/>
            <person name="Demir E."/>
            <person name="Dubchak I."/>
            <person name="Gentemann C."/>
            <person name="Eikrem W."/>
            <person name="Gready J.E."/>
            <person name="John U."/>
            <person name="Lanier W."/>
            <person name="Lindquist E.A."/>
            <person name="Lucas S."/>
            <person name="Mayer K.F."/>
            <person name="Moreau H."/>
            <person name="Not F."/>
            <person name="Otillar R."/>
            <person name="Panaud O."/>
            <person name="Pangilinan J."/>
            <person name="Paulsen I."/>
            <person name="Piegu B."/>
            <person name="Poliakov A."/>
            <person name="Robbens S."/>
            <person name="Schmutz J."/>
            <person name="Toulza E."/>
            <person name="Wyss T."/>
            <person name="Zelensky A."/>
            <person name="Zhou K."/>
            <person name="Armbrust E.V."/>
            <person name="Bhattacharya D."/>
            <person name="Goodenough U.W."/>
            <person name="Van de Peer Y."/>
            <person name="Grigoriev I.V."/>
        </authorList>
    </citation>
    <scope>NUCLEOTIDE SEQUENCE [LARGE SCALE GENOMIC DNA]</scope>
    <source>
        <strain evidence="2">RCC299 / NOUM17</strain>
    </source>
</reference>
<accession>C1EA51</accession>
<keyword evidence="2" id="KW-1185">Reference proteome</keyword>
<dbReference type="InParanoid" id="C1EA51"/>
<evidence type="ECO:0000313" key="2">
    <source>
        <dbReference type="Proteomes" id="UP000002009"/>
    </source>
</evidence>
<dbReference type="RefSeq" id="XP_002503539.1">
    <property type="nucleotide sequence ID" value="XM_002503493.1"/>
</dbReference>
<protein>
    <submittedName>
        <fullName evidence="1">Uncharacterized protein</fullName>
    </submittedName>
</protein>
<sequence>MSSAVCATSARVVAPRAAVRARASSERRPVPAPNRRSMLASVPALLLATGARPAAAKAPPEYYDDTMEIIALTKSIISGSDLSEANIADFQAKRDVWYNNYQLHHEKGVGYGYANTFNAQAKVGFQLRVCAEKGEPFDPDHTVYNKDYLLEILDRGKAALDEMKAAGQL</sequence>
<evidence type="ECO:0000313" key="1">
    <source>
        <dbReference type="EMBL" id="ACO64797.1"/>
    </source>
</evidence>
<dbReference type="AlphaFoldDB" id="C1EA51"/>
<dbReference type="EMBL" id="CP001328">
    <property type="protein sequence ID" value="ACO64797.1"/>
    <property type="molecule type" value="Genomic_DNA"/>
</dbReference>
<organism evidence="1 2">
    <name type="scientific">Micromonas commoda (strain RCC299 / NOUM17 / CCMP2709)</name>
    <name type="common">Picoplanktonic green alga</name>
    <dbReference type="NCBI Taxonomy" id="296587"/>
    <lineage>
        <taxon>Eukaryota</taxon>
        <taxon>Viridiplantae</taxon>
        <taxon>Chlorophyta</taxon>
        <taxon>Mamiellophyceae</taxon>
        <taxon>Mamiellales</taxon>
        <taxon>Mamiellaceae</taxon>
        <taxon>Micromonas</taxon>
    </lineage>
</organism>
<name>C1EA51_MICCC</name>